<dbReference type="PANTHER" id="PTHR33734">
    <property type="entry name" value="LYSM DOMAIN-CONTAINING GPI-ANCHORED PROTEIN 2"/>
    <property type="match status" value="1"/>
</dbReference>
<evidence type="ECO:0000256" key="1">
    <source>
        <dbReference type="ARBA" id="ARBA00007074"/>
    </source>
</evidence>
<name>A0A1W1CD54_9ZZZZ</name>
<keyword evidence="6" id="KW-0788">Thiol protease</keyword>
<evidence type="ECO:0000259" key="10">
    <source>
        <dbReference type="PROSITE" id="PS51935"/>
    </source>
</evidence>
<dbReference type="InterPro" id="IPR036779">
    <property type="entry name" value="LysM_dom_sf"/>
</dbReference>
<dbReference type="SUPFAM" id="SSF54106">
    <property type="entry name" value="LysM domain"/>
    <property type="match status" value="7"/>
</dbReference>
<evidence type="ECO:0000256" key="8">
    <source>
        <dbReference type="SAM" id="Coils"/>
    </source>
</evidence>
<protein>
    <submittedName>
        <fullName evidence="11">Invasion associated protein p60</fullName>
    </submittedName>
</protein>
<keyword evidence="2" id="KW-0645">Protease</keyword>
<dbReference type="GO" id="GO:0008234">
    <property type="term" value="F:cysteine-type peptidase activity"/>
    <property type="evidence" value="ECO:0007669"/>
    <property type="project" value="UniProtKB-KW"/>
</dbReference>
<keyword evidence="8" id="KW-0175">Coiled coil</keyword>
<evidence type="ECO:0000256" key="4">
    <source>
        <dbReference type="ARBA" id="ARBA00022737"/>
    </source>
</evidence>
<sequence>MKRIYALLFNIIILSTYSIAEQSKIDSEHQLNEDNEKIKYTIKSGDTLLAIARKYHTTREYIRKENNLKKGYTLSIGEVLIIPINKFYIKGSIVDYTIKYGDTLSSLAKKFHTTKDIICKTNQISKDSQLKLNKVLKIPISVNISNDDENQKNKTKESNKKIKTINYTISSGDTILGIARKYYSTTKDIIKVNNIGKRETLKLGRVLKIPINTFYPKDRVSNYKVSSEDTINSLAKKFAISEDELLRMNNLENRKLSNGVVLKVPKLSNPLTIASVVKDGEDKAKKLQKEKEIREKEKQLALAIKKREAEEEAILAQADKIRKARELREESIRKAKLAQEKLERKEQERLAKIARLEAEARAKKKREIKLAKIRKATLEKNKLAKIEAEETKKLLKAQAEAQKVLNQKKEMEEKARVAEERVKELEKLVKERALKVKKKEEEINKIKGKKEVSFNMDRYKPIAKKERVQRKNIIKKKDIKHSNKKVKPKIMVIKKNNNSSILTKEKSKIVKYKVKRGDNLYKIAKAHHTTTIEVLNINHFRSNSDLVIGKMIKVPVDTYFHLKKYTIKRGDTLYKIARRHNTTTTRVLLANNMRRGSKLKEGKTIKVPVDTFTLEKDISTAKVASNSVNPKIKKKFKKIVVSKSLLHHKVKRGETIYSIAKKNNITVKSLKLANKLKSNRDLKIGRVLQLPNTNKSVVKLKLAKKTKSKKRKKKHSNRIALNPQTGKSLDNLILSLSSSNKRKALPQFARKYLGKRYVWGATGPYRFDCSGFTSYVCKKNGVSIPRTSINQSKVGKYVSRSNLKAGDLIFFDTSKRRRGYVNHVGIYIGNNKFIHASSAKKKVVVTSLNAPFYRSRFKWGRRM</sequence>
<dbReference type="Gene3D" id="3.10.350.10">
    <property type="entry name" value="LysM domain"/>
    <property type="match status" value="7"/>
</dbReference>
<dbReference type="InterPro" id="IPR000064">
    <property type="entry name" value="NLP_P60_dom"/>
</dbReference>
<feature type="domain" description="LysM" evidence="9">
    <location>
        <begin position="221"/>
        <end position="264"/>
    </location>
</feature>
<dbReference type="InterPro" id="IPR038765">
    <property type="entry name" value="Papain-like_cys_pep_sf"/>
</dbReference>
<dbReference type="PROSITE" id="PS51935">
    <property type="entry name" value="NLPC_P60"/>
    <property type="match status" value="1"/>
</dbReference>
<dbReference type="SMART" id="SM00257">
    <property type="entry name" value="LysM"/>
    <property type="match status" value="7"/>
</dbReference>
<keyword evidence="7" id="KW-0961">Cell wall biogenesis/degradation</keyword>
<comment type="similarity">
    <text evidence="1">Belongs to the peptidase C40 family.</text>
</comment>
<dbReference type="GO" id="GO:0006508">
    <property type="term" value="P:proteolysis"/>
    <property type="evidence" value="ECO:0007669"/>
    <property type="project" value="UniProtKB-KW"/>
</dbReference>
<gene>
    <name evidence="11" type="ORF">MNB_SV-9-1334</name>
</gene>
<proteinExistence type="inferred from homology"/>
<dbReference type="InterPro" id="IPR018392">
    <property type="entry name" value="LysM"/>
</dbReference>
<feature type="domain" description="LysM" evidence="9">
    <location>
        <begin position="165"/>
        <end position="209"/>
    </location>
</feature>
<feature type="domain" description="LysM" evidence="9">
    <location>
        <begin position="510"/>
        <end position="554"/>
    </location>
</feature>
<dbReference type="GO" id="GO:0008932">
    <property type="term" value="F:lytic endotransglycosylase activity"/>
    <property type="evidence" value="ECO:0007669"/>
    <property type="project" value="TreeGrafter"/>
</dbReference>
<feature type="domain" description="LysM" evidence="9">
    <location>
        <begin position="563"/>
        <end position="607"/>
    </location>
</feature>
<feature type="domain" description="LysM" evidence="9">
    <location>
        <begin position="646"/>
        <end position="690"/>
    </location>
</feature>
<dbReference type="Gene3D" id="3.90.1720.10">
    <property type="entry name" value="endopeptidase domain like (from Nostoc punctiforme)"/>
    <property type="match status" value="1"/>
</dbReference>
<dbReference type="AlphaFoldDB" id="A0A1W1CD54"/>
<organism evidence="11">
    <name type="scientific">hydrothermal vent metagenome</name>
    <dbReference type="NCBI Taxonomy" id="652676"/>
    <lineage>
        <taxon>unclassified sequences</taxon>
        <taxon>metagenomes</taxon>
        <taxon>ecological metagenomes</taxon>
    </lineage>
</organism>
<feature type="domain" description="LysM" evidence="9">
    <location>
        <begin position="38"/>
        <end position="82"/>
    </location>
</feature>
<dbReference type="PROSITE" id="PS51782">
    <property type="entry name" value="LYSM"/>
    <property type="match status" value="7"/>
</dbReference>
<keyword evidence="3" id="KW-0732">Signal</keyword>
<evidence type="ECO:0000259" key="9">
    <source>
        <dbReference type="PROSITE" id="PS51782"/>
    </source>
</evidence>
<keyword evidence="4" id="KW-0677">Repeat</keyword>
<evidence type="ECO:0000256" key="5">
    <source>
        <dbReference type="ARBA" id="ARBA00022801"/>
    </source>
</evidence>
<feature type="coiled-coil region" evidence="8">
    <location>
        <begin position="277"/>
        <end position="442"/>
    </location>
</feature>
<dbReference type="CDD" id="cd00118">
    <property type="entry name" value="LysM"/>
    <property type="match status" value="7"/>
</dbReference>
<reference evidence="11" key="1">
    <citation type="submission" date="2016-10" db="EMBL/GenBank/DDBJ databases">
        <authorList>
            <person name="de Groot N.N."/>
        </authorList>
    </citation>
    <scope>NUCLEOTIDE SEQUENCE</scope>
</reference>
<evidence type="ECO:0000256" key="2">
    <source>
        <dbReference type="ARBA" id="ARBA00022670"/>
    </source>
</evidence>
<dbReference type="GO" id="GO:0071555">
    <property type="term" value="P:cell wall organization"/>
    <property type="evidence" value="ECO:0007669"/>
    <property type="project" value="UniProtKB-KW"/>
</dbReference>
<keyword evidence="5" id="KW-0378">Hydrolase</keyword>
<feature type="domain" description="NlpC/P60" evidence="10">
    <location>
        <begin position="739"/>
        <end position="863"/>
    </location>
</feature>
<dbReference type="SUPFAM" id="SSF54001">
    <property type="entry name" value="Cysteine proteinases"/>
    <property type="match status" value="1"/>
</dbReference>
<feature type="domain" description="LysM" evidence="9">
    <location>
        <begin position="94"/>
        <end position="138"/>
    </location>
</feature>
<evidence type="ECO:0000256" key="6">
    <source>
        <dbReference type="ARBA" id="ARBA00022807"/>
    </source>
</evidence>
<dbReference type="Pfam" id="PF01476">
    <property type="entry name" value="LysM"/>
    <property type="match status" value="7"/>
</dbReference>
<evidence type="ECO:0000256" key="3">
    <source>
        <dbReference type="ARBA" id="ARBA00022729"/>
    </source>
</evidence>
<evidence type="ECO:0000313" key="11">
    <source>
        <dbReference type="EMBL" id="SFV63661.1"/>
    </source>
</evidence>
<dbReference type="EMBL" id="FPHG01000062">
    <property type="protein sequence ID" value="SFV63661.1"/>
    <property type="molecule type" value="Genomic_DNA"/>
</dbReference>
<dbReference type="Pfam" id="PF00877">
    <property type="entry name" value="NLPC_P60"/>
    <property type="match status" value="1"/>
</dbReference>
<dbReference type="PANTHER" id="PTHR33734:SF22">
    <property type="entry name" value="MEMBRANE-BOUND LYTIC MUREIN TRANSGLYCOSYLASE D"/>
    <property type="match status" value="1"/>
</dbReference>
<evidence type="ECO:0000256" key="7">
    <source>
        <dbReference type="ARBA" id="ARBA00023316"/>
    </source>
</evidence>
<accession>A0A1W1CD54</accession>